<dbReference type="KEGG" id="lrug:AB8B22_03455"/>
<evidence type="ECO:0008006" key="2">
    <source>
        <dbReference type="Google" id="ProtNLM"/>
    </source>
</evidence>
<dbReference type="RefSeq" id="WP_369711670.1">
    <property type="nucleotide sequence ID" value="NZ_CP165644.1"/>
</dbReference>
<protein>
    <recommendedName>
        <fullName evidence="2">Staphylocoagulase</fullName>
    </recommendedName>
</protein>
<accession>A0AB39VK33</accession>
<sequence length="282" mass="32533">MIKKIVVAIISLSLANIGFSITNQEMIDTGNANQKKTFDKYFNGTPLAAADNTALMNKVYAEIMGNLYRENRGYFDREFAKLTGNRKSDFRSMYAYYSDYVVEYPKFLKRAFGNFLQDVSDMQSYTYTNTYLILETFNLNMNTYLEGEKNAGTIDQNVNAIYDYLYSVGDSKTKDEYKQMSSGQVSMLVEEEYRNLENILNTRAMEGTIEKKAAAGSKSSLKKLKKLYSNYDKYFDRYIDASRLSAENKEKLKKLAKFENISNLKFIAQSIEKKENNNKSKE</sequence>
<dbReference type="AlphaFoldDB" id="A0AB39VK33"/>
<name>A0AB39VK33_9FUSO</name>
<reference evidence="1" key="1">
    <citation type="submission" date="2024-07" db="EMBL/GenBank/DDBJ databases">
        <authorList>
            <person name="Li X.-J."/>
            <person name="Wang X."/>
        </authorList>
    </citation>
    <scope>NUCLEOTIDE SEQUENCE</scope>
    <source>
        <strain evidence="1">HSP-334</strain>
    </source>
</reference>
<gene>
    <name evidence="1" type="ORF">AB8B22_03455</name>
</gene>
<dbReference type="EMBL" id="CP165644">
    <property type="protein sequence ID" value="XDU67484.1"/>
    <property type="molecule type" value="Genomic_DNA"/>
</dbReference>
<evidence type="ECO:0000313" key="1">
    <source>
        <dbReference type="EMBL" id="XDU67484.1"/>
    </source>
</evidence>
<organism evidence="1">
    <name type="scientific">Leptotrichia rugosa</name>
    <dbReference type="NCBI Taxonomy" id="3239302"/>
    <lineage>
        <taxon>Bacteria</taxon>
        <taxon>Fusobacteriati</taxon>
        <taxon>Fusobacteriota</taxon>
        <taxon>Fusobacteriia</taxon>
        <taxon>Fusobacteriales</taxon>
        <taxon>Leptotrichiaceae</taxon>
        <taxon>Leptotrichia</taxon>
    </lineage>
</organism>
<proteinExistence type="predicted"/>